<organism evidence="1 2">
    <name type="scientific">Ophiocordyceps unilateralis</name>
    <name type="common">Zombie-ant fungus</name>
    <name type="synonym">Torrubia unilateralis</name>
    <dbReference type="NCBI Taxonomy" id="268505"/>
    <lineage>
        <taxon>Eukaryota</taxon>
        <taxon>Fungi</taxon>
        <taxon>Dikarya</taxon>
        <taxon>Ascomycota</taxon>
        <taxon>Pezizomycotina</taxon>
        <taxon>Sordariomycetes</taxon>
        <taxon>Hypocreomycetidae</taxon>
        <taxon>Hypocreales</taxon>
        <taxon>Ophiocordycipitaceae</taxon>
        <taxon>Ophiocordyceps</taxon>
    </lineage>
</organism>
<evidence type="ECO:0000313" key="1">
    <source>
        <dbReference type="EMBL" id="PFH58641.1"/>
    </source>
</evidence>
<dbReference type="OrthoDB" id="407298at2759"/>
<name>A0A2A9PCA9_OPHUN</name>
<gene>
    <name evidence="1" type="ORF">XA68_13434</name>
</gene>
<evidence type="ECO:0000313" key="2">
    <source>
        <dbReference type="Proteomes" id="UP000037136"/>
    </source>
</evidence>
<dbReference type="GO" id="GO:0004601">
    <property type="term" value="F:peroxidase activity"/>
    <property type="evidence" value="ECO:0007669"/>
    <property type="project" value="InterPro"/>
</dbReference>
<keyword evidence="2" id="KW-1185">Reference proteome</keyword>
<dbReference type="EMBL" id="LAZP02000273">
    <property type="protein sequence ID" value="PFH58641.1"/>
    <property type="molecule type" value="Genomic_DNA"/>
</dbReference>
<protein>
    <submittedName>
        <fullName evidence="1">Uncharacterized protein</fullName>
    </submittedName>
</protein>
<proteinExistence type="predicted"/>
<accession>A0A2A9PCA9</accession>
<dbReference type="Proteomes" id="UP000037136">
    <property type="component" value="Unassembled WGS sequence"/>
</dbReference>
<dbReference type="InterPro" id="IPR036851">
    <property type="entry name" value="Chloroperoxidase-like_sf"/>
</dbReference>
<reference evidence="1 2" key="1">
    <citation type="journal article" date="2015" name="BMC Genomics">
        <title>Gene expression during zombie ant biting behavior reflects the complexity underlying fungal parasitic behavioral manipulation.</title>
        <authorList>
            <person name="de Bekker C."/>
            <person name="Ohm R.A."/>
            <person name="Loreto R.G."/>
            <person name="Sebastian A."/>
            <person name="Albert I."/>
            <person name="Merrow M."/>
            <person name="Brachmann A."/>
            <person name="Hughes D.P."/>
        </authorList>
    </citation>
    <scope>NUCLEOTIDE SEQUENCE [LARGE SCALE GENOMIC DNA]</scope>
    <source>
        <strain evidence="1 2">SC16a</strain>
    </source>
</reference>
<dbReference type="AlphaFoldDB" id="A0A2A9PCA9"/>
<dbReference type="Gene3D" id="1.10.489.10">
    <property type="entry name" value="Chloroperoxidase-like"/>
    <property type="match status" value="1"/>
</dbReference>
<reference evidence="1 2" key="2">
    <citation type="journal article" date="2017" name="Sci. Rep.">
        <title>Ant-infecting Ophiocordyceps genomes reveal a high diversity of potential behavioral manipulation genes and a possible major role for enterotoxins.</title>
        <authorList>
            <person name="de Bekker C."/>
            <person name="Ohm R.A."/>
            <person name="Evans H.C."/>
            <person name="Brachmann A."/>
            <person name="Hughes D.P."/>
        </authorList>
    </citation>
    <scope>NUCLEOTIDE SEQUENCE [LARGE SCALE GENOMIC DNA]</scope>
    <source>
        <strain evidence="1 2">SC16a</strain>
    </source>
</reference>
<sequence>MLAADAAWHIDPQIVALVVAGGIVDDPNKKPKLLPKKFDLRSVGLASWGILHDCSFTRPDRGGPSTDFFRFSPEPWRPALFELFRRVFSQKAAATEQTPVDVTAMGAAKVARIQAGCNYTVAAAAHGVIEVGMLLCALGGNEATVGLKHVRALFEHEVILADAPARPEMSCGVDIIVGLGVKTLMSNVKLQTATNGNLTTAEASFFPFMCPLVFNHGILTPTQDIRSALGRADPDNLIDLRKTIIGLGYDDESVADLDKRIRAQGFGGRL</sequence>
<comment type="caution">
    <text evidence="1">The sequence shown here is derived from an EMBL/GenBank/DDBJ whole genome shotgun (WGS) entry which is preliminary data.</text>
</comment>